<feature type="compositionally biased region" description="Basic and acidic residues" evidence="1">
    <location>
        <begin position="58"/>
        <end position="71"/>
    </location>
</feature>
<feature type="compositionally biased region" description="Low complexity" evidence="1">
    <location>
        <begin position="522"/>
        <end position="548"/>
    </location>
</feature>
<feature type="region of interest" description="Disordered" evidence="1">
    <location>
        <begin position="234"/>
        <end position="461"/>
    </location>
</feature>
<keyword evidence="3" id="KW-1185">Reference proteome</keyword>
<accession>A0A316U198</accession>
<name>A0A316U198_9BASI</name>
<feature type="compositionally biased region" description="Low complexity" evidence="1">
    <location>
        <begin position="301"/>
        <end position="313"/>
    </location>
</feature>
<evidence type="ECO:0000256" key="1">
    <source>
        <dbReference type="SAM" id="MobiDB-lite"/>
    </source>
</evidence>
<dbReference type="OrthoDB" id="2555666at2759"/>
<sequence>MRDPRSGSVSRSPSSPGSAGEEKQDEEVSVRSLKPEPIAKAGTEPDRWSIWTATSTLHNEETDGRSQARQDGEEEDEDEDEEDAILDAILASSSLALQSAQEALQRTLSDRKQLAQFRVDENASELLMGKREVELLTQLEANRQMTEYVEQRTCELQTLLKGSTLASFPRGPRRNPSCSTSTGGWKLGTATGDPTVEAAAQLSSSSLEGGVKGIVEAPQDQGVTMGKSAARRLEKMLGQHKVRSNGGGSDAGAGSSGSDRPSLGGRRDAQSMLASLSAVSSTASPQRSTSTSTAAEGPRRPSSAASPFGFPSTPYSPQRAGSSSHLSVRSSSGVSTITAASFQTARSASSPALPDVSGEQMEELLDDEDSSRARALDAPDSPSPSSSTSPSSPGPSRRSSYSAEVPTMGTRTSSRSSSPTSTLLSRRQQLHRSHPSAPAVVSTRSSTSATSSSSLWSPGLSTAYSPSITSPSYMEAPMASTSVSTSGIIPQRRPSPSQRRTVSASGPFAFSYTGPGGRIARASAVPSLSPATASSPSPSSRAVLSSQPPSDGTMALATKSTMDNEPVVDSTDAVAVGKSARGWGLGSWITFGGTSAPPQAQVDPREEEARERETVT</sequence>
<feature type="compositionally biased region" description="Low complexity" evidence="1">
    <location>
        <begin position="379"/>
        <end position="402"/>
    </location>
</feature>
<feature type="region of interest" description="Disordered" evidence="1">
    <location>
        <begin position="590"/>
        <end position="616"/>
    </location>
</feature>
<feature type="compositionally biased region" description="Low complexity" evidence="1">
    <location>
        <begin position="1"/>
        <end position="19"/>
    </location>
</feature>
<organism evidence="2 3">
    <name type="scientific">Pseudomicrostroma glucosiphilum</name>
    <dbReference type="NCBI Taxonomy" id="1684307"/>
    <lineage>
        <taxon>Eukaryota</taxon>
        <taxon>Fungi</taxon>
        <taxon>Dikarya</taxon>
        <taxon>Basidiomycota</taxon>
        <taxon>Ustilaginomycotina</taxon>
        <taxon>Exobasidiomycetes</taxon>
        <taxon>Microstromatales</taxon>
        <taxon>Microstromatales incertae sedis</taxon>
        <taxon>Pseudomicrostroma</taxon>
    </lineage>
</organism>
<feature type="region of interest" description="Disordered" evidence="1">
    <location>
        <begin position="1"/>
        <end position="84"/>
    </location>
</feature>
<dbReference type="GeneID" id="37014736"/>
<dbReference type="STRING" id="1684307.A0A316U198"/>
<evidence type="ECO:0000313" key="2">
    <source>
        <dbReference type="EMBL" id="PWN19162.1"/>
    </source>
</evidence>
<feature type="compositionally biased region" description="Low complexity" evidence="1">
    <location>
        <begin position="321"/>
        <end position="335"/>
    </location>
</feature>
<protein>
    <submittedName>
        <fullName evidence="2">Uncharacterized protein</fullName>
    </submittedName>
</protein>
<feature type="region of interest" description="Disordered" evidence="1">
    <location>
        <begin position="165"/>
        <end position="184"/>
    </location>
</feature>
<feature type="compositionally biased region" description="Basic and acidic residues" evidence="1">
    <location>
        <begin position="20"/>
        <end position="29"/>
    </location>
</feature>
<feature type="compositionally biased region" description="Acidic residues" evidence="1">
    <location>
        <begin position="360"/>
        <end position="369"/>
    </location>
</feature>
<feature type="compositionally biased region" description="Basic and acidic residues" evidence="1">
    <location>
        <begin position="603"/>
        <end position="616"/>
    </location>
</feature>
<evidence type="ECO:0000313" key="3">
    <source>
        <dbReference type="Proteomes" id="UP000245942"/>
    </source>
</evidence>
<feature type="compositionally biased region" description="Acidic residues" evidence="1">
    <location>
        <begin position="72"/>
        <end position="84"/>
    </location>
</feature>
<feature type="compositionally biased region" description="Gly residues" evidence="1">
    <location>
        <begin position="245"/>
        <end position="255"/>
    </location>
</feature>
<feature type="region of interest" description="Disordered" evidence="1">
    <location>
        <begin position="483"/>
        <end position="564"/>
    </location>
</feature>
<feature type="compositionally biased region" description="Low complexity" evidence="1">
    <location>
        <begin position="490"/>
        <end position="500"/>
    </location>
</feature>
<feature type="compositionally biased region" description="Polar residues" evidence="1">
    <location>
        <begin position="285"/>
        <end position="294"/>
    </location>
</feature>
<dbReference type="AlphaFoldDB" id="A0A316U198"/>
<feature type="compositionally biased region" description="Low complexity" evidence="1">
    <location>
        <begin position="270"/>
        <end position="284"/>
    </location>
</feature>
<feature type="compositionally biased region" description="Low complexity" evidence="1">
    <location>
        <begin position="410"/>
        <end position="427"/>
    </location>
</feature>
<dbReference type="Proteomes" id="UP000245942">
    <property type="component" value="Unassembled WGS sequence"/>
</dbReference>
<gene>
    <name evidence="2" type="ORF">BCV69DRAFT_284321</name>
</gene>
<feature type="compositionally biased region" description="Low complexity" evidence="1">
    <location>
        <begin position="436"/>
        <end position="461"/>
    </location>
</feature>
<dbReference type="RefSeq" id="XP_025346322.1">
    <property type="nucleotide sequence ID" value="XM_025493002.1"/>
</dbReference>
<proteinExistence type="predicted"/>
<feature type="compositionally biased region" description="Polar residues" evidence="1">
    <location>
        <begin position="336"/>
        <end position="350"/>
    </location>
</feature>
<reference evidence="2 3" key="1">
    <citation type="journal article" date="2018" name="Mol. Biol. Evol.">
        <title>Broad Genomic Sampling Reveals a Smut Pathogenic Ancestry of the Fungal Clade Ustilaginomycotina.</title>
        <authorList>
            <person name="Kijpornyongpan T."/>
            <person name="Mondo S.J."/>
            <person name="Barry K."/>
            <person name="Sandor L."/>
            <person name="Lee J."/>
            <person name="Lipzen A."/>
            <person name="Pangilinan J."/>
            <person name="LaButti K."/>
            <person name="Hainaut M."/>
            <person name="Henrissat B."/>
            <person name="Grigoriev I.V."/>
            <person name="Spatafora J.W."/>
            <person name="Aime M.C."/>
        </authorList>
    </citation>
    <scope>NUCLEOTIDE SEQUENCE [LARGE SCALE GENOMIC DNA]</scope>
    <source>
        <strain evidence="2 3">MCA 4718</strain>
    </source>
</reference>
<dbReference type="EMBL" id="KZ819332">
    <property type="protein sequence ID" value="PWN19162.1"/>
    <property type="molecule type" value="Genomic_DNA"/>
</dbReference>